<keyword evidence="4 8" id="KW-0418">Kinase</keyword>
<feature type="region of interest" description="Disordered" evidence="5">
    <location>
        <begin position="461"/>
        <end position="486"/>
    </location>
</feature>
<dbReference type="PANTHER" id="PTHR43095">
    <property type="entry name" value="SUGAR KINASE"/>
    <property type="match status" value="1"/>
</dbReference>
<dbReference type="CDD" id="cd07808">
    <property type="entry name" value="ASKHA_NBD_FGGY_EcXK-like"/>
    <property type="match status" value="1"/>
</dbReference>
<evidence type="ECO:0000256" key="4">
    <source>
        <dbReference type="ARBA" id="ARBA00022777"/>
    </source>
</evidence>
<dbReference type="AlphaFoldDB" id="A0A411YED1"/>
<evidence type="ECO:0000256" key="3">
    <source>
        <dbReference type="ARBA" id="ARBA00022679"/>
    </source>
</evidence>
<dbReference type="PANTHER" id="PTHR43095:SF5">
    <property type="entry name" value="XYLULOSE KINASE"/>
    <property type="match status" value="1"/>
</dbReference>
<dbReference type="KEGG" id="erz:ER308_08335"/>
<dbReference type="Proteomes" id="UP000291469">
    <property type="component" value="Chromosome"/>
</dbReference>
<comment type="similarity">
    <text evidence="1">Belongs to the FGGY kinase family.</text>
</comment>
<dbReference type="Pfam" id="PF00370">
    <property type="entry name" value="FGGY_N"/>
    <property type="match status" value="1"/>
</dbReference>
<evidence type="ECO:0000313" key="8">
    <source>
        <dbReference type="EMBL" id="QBI19556.1"/>
    </source>
</evidence>
<feature type="domain" description="Carbohydrate kinase FGGY C-terminal" evidence="7">
    <location>
        <begin position="311"/>
        <end position="460"/>
    </location>
</feature>
<feature type="domain" description="Carbohydrate kinase FGGY N-terminal" evidence="6">
    <location>
        <begin position="19"/>
        <end position="263"/>
    </location>
</feature>
<dbReference type="PIRSF" id="PIRSF000538">
    <property type="entry name" value="GlpK"/>
    <property type="match status" value="1"/>
</dbReference>
<dbReference type="Pfam" id="PF02782">
    <property type="entry name" value="FGGY_C"/>
    <property type="match status" value="1"/>
</dbReference>
<keyword evidence="9" id="KW-1185">Reference proteome</keyword>
<reference evidence="8 9" key="1">
    <citation type="submission" date="2019-01" db="EMBL/GenBank/DDBJ databases">
        <title>Egibacter rhizosphaerae EGI 80759T.</title>
        <authorList>
            <person name="Chen D.-D."/>
            <person name="Tian Y."/>
            <person name="Jiao J.-Y."/>
            <person name="Zhang X.-T."/>
            <person name="Zhang Y.-G."/>
            <person name="Zhang Y."/>
            <person name="Xiao M."/>
            <person name="Shu W.-S."/>
            <person name="Li W.-J."/>
        </authorList>
    </citation>
    <scope>NUCLEOTIDE SEQUENCE [LARGE SCALE GENOMIC DNA]</scope>
    <source>
        <strain evidence="8 9">EGI 80759</strain>
    </source>
</reference>
<dbReference type="InterPro" id="IPR018484">
    <property type="entry name" value="FGGY_N"/>
</dbReference>
<evidence type="ECO:0000259" key="6">
    <source>
        <dbReference type="Pfam" id="PF00370"/>
    </source>
</evidence>
<name>A0A411YED1_9ACTN</name>
<dbReference type="InterPro" id="IPR043129">
    <property type="entry name" value="ATPase_NBD"/>
</dbReference>
<evidence type="ECO:0000256" key="5">
    <source>
        <dbReference type="SAM" id="MobiDB-lite"/>
    </source>
</evidence>
<dbReference type="InterPro" id="IPR050406">
    <property type="entry name" value="FGGY_Carb_Kinase"/>
</dbReference>
<dbReference type="SUPFAM" id="SSF53067">
    <property type="entry name" value="Actin-like ATPase domain"/>
    <property type="match status" value="2"/>
</dbReference>
<organism evidence="8 9">
    <name type="scientific">Egibacter rhizosphaerae</name>
    <dbReference type="NCBI Taxonomy" id="1670831"/>
    <lineage>
        <taxon>Bacteria</taxon>
        <taxon>Bacillati</taxon>
        <taxon>Actinomycetota</taxon>
        <taxon>Nitriliruptoria</taxon>
        <taxon>Egibacterales</taxon>
        <taxon>Egibacteraceae</taxon>
        <taxon>Egibacter</taxon>
    </lineage>
</organism>
<dbReference type="EMBL" id="CP036402">
    <property type="protein sequence ID" value="QBI19556.1"/>
    <property type="molecule type" value="Genomic_DNA"/>
</dbReference>
<dbReference type="Gene3D" id="3.30.420.40">
    <property type="match status" value="2"/>
</dbReference>
<proteinExistence type="inferred from homology"/>
<gene>
    <name evidence="8" type="ORF">ER308_08335</name>
</gene>
<dbReference type="InterPro" id="IPR000577">
    <property type="entry name" value="Carb_kinase_FGGY"/>
</dbReference>
<dbReference type="GO" id="GO:0042732">
    <property type="term" value="P:D-xylose metabolic process"/>
    <property type="evidence" value="ECO:0007669"/>
    <property type="project" value="UniProtKB-KW"/>
</dbReference>
<evidence type="ECO:0000313" key="9">
    <source>
        <dbReference type="Proteomes" id="UP000291469"/>
    </source>
</evidence>
<keyword evidence="3" id="KW-0808">Transferase</keyword>
<keyword evidence="2" id="KW-0119">Carbohydrate metabolism</keyword>
<dbReference type="RefSeq" id="WP_131154553.1">
    <property type="nucleotide sequence ID" value="NZ_CP036402.1"/>
</dbReference>
<accession>A0A411YED1</accession>
<evidence type="ECO:0000256" key="2">
    <source>
        <dbReference type="ARBA" id="ARBA00022629"/>
    </source>
</evidence>
<keyword evidence="2" id="KW-0859">Xylose metabolism</keyword>
<protein>
    <submittedName>
        <fullName evidence="8">Xylulose kinase</fullName>
    </submittedName>
</protein>
<dbReference type="GO" id="GO:0016301">
    <property type="term" value="F:kinase activity"/>
    <property type="evidence" value="ECO:0007669"/>
    <property type="project" value="UniProtKB-KW"/>
</dbReference>
<evidence type="ECO:0000259" key="7">
    <source>
        <dbReference type="Pfam" id="PF02782"/>
    </source>
</evidence>
<sequence length="505" mass="53509">MDITGTPGETGAHDAAERVLALDLGTGSVKAGVMGPDGRLGETAARDYPLLTPGEDRAEADPARWWAATREVVRELRALPSDPLDDLSGVAIAGQMHGVVLADGQGTPLRPAVLWPDRRAQQQLTRYREADDAALRRLGNPLVPGMMGPILSSLRADEPEVVARARWALSPKDWLRTRLTGPEGVDGPCAEPSDASATLLWDLEADDWHDEIVELLALPRGLLPPIVRSERIVGRLTTSAAAELQLIPDTPVIAGAADTAAALRGADTPPGALQLGIGTGAQWVRPLDGATVDTRTLEPEQGLHCYRAAGEGWYAMAAVQNAGLAFEWAWEVLDAGWDEAHRALEATEPGAQGVVFLPFLTGERTPHLDPGLRAAWLGAGRAHRRAHLLRAVFEGVAFAIRAARDALDGPARDAPVRLVGGGTTEPRWQALLADVLDTEVQVVDEPEATLRGAGLLALSALEGEAGPGPSPLRPRATQRPGPNAPAYQAAFTHYTERVHASRGAG</sequence>
<evidence type="ECO:0000256" key="1">
    <source>
        <dbReference type="ARBA" id="ARBA00009156"/>
    </source>
</evidence>
<dbReference type="OrthoDB" id="9782710at2"/>
<dbReference type="InterPro" id="IPR018485">
    <property type="entry name" value="FGGY_C"/>
</dbReference>